<dbReference type="GO" id="GO:0043124">
    <property type="term" value="P:negative regulation of canonical NF-kappaB signal transduction"/>
    <property type="evidence" value="ECO:0007669"/>
    <property type="project" value="InterPro"/>
</dbReference>
<evidence type="ECO:0000256" key="6">
    <source>
        <dbReference type="SAM" id="MobiDB-lite"/>
    </source>
</evidence>
<keyword evidence="2" id="KW-0597">Phosphoprotein</keyword>
<dbReference type="OrthoDB" id="8062037at2759"/>
<feature type="compositionally biased region" description="Basic and acidic residues" evidence="6">
    <location>
        <begin position="404"/>
        <end position="453"/>
    </location>
</feature>
<feature type="compositionally biased region" description="Basic and acidic residues" evidence="6">
    <location>
        <begin position="260"/>
        <end position="282"/>
    </location>
</feature>
<dbReference type="PANTHER" id="PTHR15263:SF1">
    <property type="entry name" value="NF-KAPPA-B INHIBITOR-LIKE PROTEIN 1"/>
    <property type="match status" value="1"/>
</dbReference>
<sequence length="629" mass="72386">MEGYAGPSSYVDAGPTVRYISGTEPGVLDPRQPQRLLRHPTSRLLFASFDPRTASTFDLSKLSLKDELYRPKRVVIEMAATGACSWRFVPKAKRGPGVQDDEGQWPRVIEICGELVHCTEDQWEIYKLDPYYECTVHVSPALTTIMPASQGSSNTAEDKIFSKRRVNTEDHSAAARPSKRFRADENDEMDDTEESNHRPEQRRAPSRARSRSVGREAKRLRPGFEQLRRRQKVSQRMQDEQDPDEVMGDWVPPTYQPSDATKRKVSGRDSQTRERSRSPPADDDHEDEDGARRTYERTHASKRARTTSPQSARRVVESRHVQRERLKKAKREAELKARAQQKHKEFLSNAFGGTMPDINYANGFATNEAHDDSDDEDDDLPEIDELDEDEDAELNVDEEPGDEEAAHRAALEESRRKLAELEKDRPLWEEQARKRAQSEHPDTTRVRAAEDAQRAAAEAQRQREAEARRAREAAEREEQQRQQQEAARRAEERRQRQRRFAYGPWSTARALERYRALAEDFDKTKFAADTPLGFEDVPWPVLHSPVNFTIEDVDWAAVEAFFMAVRPSMRAQDYKTFVQKSHLRFHPDRWRSRGLLKAVLDDTERECLDVAANTVAQALTPIWSELKGR</sequence>
<proteinExistence type="predicted"/>
<reference evidence="7 8" key="1">
    <citation type="journal article" date="2019" name="New Phytol.">
        <title>Comparative genomics reveals unique wood-decay strategies and fruiting body development in the Schizophyllaceae.</title>
        <authorList>
            <person name="Almasi E."/>
            <person name="Sahu N."/>
            <person name="Krizsan K."/>
            <person name="Balint B."/>
            <person name="Kovacs G.M."/>
            <person name="Kiss B."/>
            <person name="Cseklye J."/>
            <person name="Drula E."/>
            <person name="Henrissat B."/>
            <person name="Nagy I."/>
            <person name="Chovatia M."/>
            <person name="Adam C."/>
            <person name="LaButti K."/>
            <person name="Lipzen A."/>
            <person name="Riley R."/>
            <person name="Grigoriev I.V."/>
            <person name="Nagy L.G."/>
        </authorList>
    </citation>
    <scope>NUCLEOTIDE SEQUENCE [LARGE SCALE GENOMIC DNA]</scope>
    <source>
        <strain evidence="7 8">NL-1724</strain>
    </source>
</reference>
<feature type="compositionally biased region" description="Basic and acidic residues" evidence="6">
    <location>
        <begin position="156"/>
        <end position="173"/>
    </location>
</feature>
<feature type="region of interest" description="Disordered" evidence="6">
    <location>
        <begin position="146"/>
        <end position="497"/>
    </location>
</feature>
<dbReference type="AlphaFoldDB" id="A0A550CZ58"/>
<comment type="caution">
    <text evidence="7">The sequence shown here is derived from an EMBL/GenBank/DDBJ whole genome shotgun (WGS) entry which is preliminary data.</text>
</comment>
<dbReference type="PANTHER" id="PTHR15263">
    <property type="entry name" value="I-KAPPA-B-LIKE PROTEIN IKBL"/>
    <property type="match status" value="1"/>
</dbReference>
<accession>A0A550CZ58</accession>
<dbReference type="Proteomes" id="UP000320762">
    <property type="component" value="Unassembled WGS sequence"/>
</dbReference>
<feature type="compositionally biased region" description="Acidic residues" evidence="6">
    <location>
        <begin position="371"/>
        <end position="403"/>
    </location>
</feature>
<gene>
    <name evidence="7" type="ORF">BD626DRAFT_391274</name>
</gene>
<dbReference type="GO" id="GO:0005634">
    <property type="term" value="C:nucleus"/>
    <property type="evidence" value="ECO:0007669"/>
    <property type="project" value="UniProtKB-SubCell"/>
</dbReference>
<name>A0A550CZ58_9AGAR</name>
<feature type="compositionally biased region" description="Polar residues" evidence="6">
    <location>
        <begin position="146"/>
        <end position="155"/>
    </location>
</feature>
<dbReference type="STRING" id="97359.A0A550CZ58"/>
<evidence type="ECO:0000256" key="2">
    <source>
        <dbReference type="ARBA" id="ARBA00022553"/>
    </source>
</evidence>
<evidence type="ECO:0000313" key="7">
    <source>
        <dbReference type="EMBL" id="TRM70070.1"/>
    </source>
</evidence>
<evidence type="ECO:0000313" key="8">
    <source>
        <dbReference type="Proteomes" id="UP000320762"/>
    </source>
</evidence>
<keyword evidence="4" id="KW-0040">ANK repeat</keyword>
<feature type="compositionally biased region" description="Basic and acidic residues" evidence="6">
    <location>
        <begin position="314"/>
        <end position="324"/>
    </location>
</feature>
<keyword evidence="5" id="KW-0539">Nucleus</keyword>
<evidence type="ECO:0000256" key="4">
    <source>
        <dbReference type="ARBA" id="ARBA00023043"/>
    </source>
</evidence>
<feature type="compositionally biased region" description="Basic and acidic residues" evidence="6">
    <location>
        <begin position="460"/>
        <end position="494"/>
    </location>
</feature>
<evidence type="ECO:0000256" key="1">
    <source>
        <dbReference type="ARBA" id="ARBA00004123"/>
    </source>
</evidence>
<feature type="compositionally biased region" description="Basic and acidic residues" evidence="6">
    <location>
        <begin position="194"/>
        <end position="203"/>
    </location>
</feature>
<keyword evidence="8" id="KW-1185">Reference proteome</keyword>
<comment type="subcellular location">
    <subcellularLocation>
        <location evidence="1">Nucleus</location>
    </subcellularLocation>
</comment>
<evidence type="ECO:0000256" key="5">
    <source>
        <dbReference type="ARBA" id="ARBA00023242"/>
    </source>
</evidence>
<feature type="compositionally biased region" description="Basic and acidic residues" evidence="6">
    <location>
        <begin position="331"/>
        <end position="346"/>
    </location>
</feature>
<evidence type="ECO:0000256" key="3">
    <source>
        <dbReference type="ARBA" id="ARBA00022737"/>
    </source>
</evidence>
<keyword evidence="3" id="KW-0677">Repeat</keyword>
<protein>
    <submittedName>
        <fullName evidence="7">Uncharacterized protein</fullName>
    </submittedName>
</protein>
<dbReference type="EMBL" id="VDMD01000001">
    <property type="protein sequence ID" value="TRM70070.1"/>
    <property type="molecule type" value="Genomic_DNA"/>
</dbReference>
<organism evidence="7 8">
    <name type="scientific">Schizophyllum amplum</name>
    <dbReference type="NCBI Taxonomy" id="97359"/>
    <lineage>
        <taxon>Eukaryota</taxon>
        <taxon>Fungi</taxon>
        <taxon>Dikarya</taxon>
        <taxon>Basidiomycota</taxon>
        <taxon>Agaricomycotina</taxon>
        <taxon>Agaricomycetes</taxon>
        <taxon>Agaricomycetidae</taxon>
        <taxon>Agaricales</taxon>
        <taxon>Schizophyllaceae</taxon>
        <taxon>Schizophyllum</taxon>
    </lineage>
</organism>
<dbReference type="InterPro" id="IPR038753">
    <property type="entry name" value="NFKBIL1"/>
</dbReference>
<feature type="compositionally biased region" description="Basic and acidic residues" evidence="6">
    <location>
        <begin position="290"/>
        <end position="299"/>
    </location>
</feature>